<dbReference type="PROSITE" id="PS50994">
    <property type="entry name" value="INTEGRASE"/>
    <property type="match status" value="1"/>
</dbReference>
<dbReference type="PROSITE" id="PS50013">
    <property type="entry name" value="CHROMO_2"/>
    <property type="match status" value="1"/>
</dbReference>
<gene>
    <name evidence="5" type="primary">LOC107823707</name>
</gene>
<organism evidence="5">
    <name type="scientific">Nicotiana tabacum</name>
    <name type="common">Common tobacco</name>
    <dbReference type="NCBI Taxonomy" id="4097"/>
    <lineage>
        <taxon>Eukaryota</taxon>
        <taxon>Viridiplantae</taxon>
        <taxon>Streptophyta</taxon>
        <taxon>Embryophyta</taxon>
        <taxon>Tracheophyta</taxon>
        <taxon>Spermatophyta</taxon>
        <taxon>Magnoliopsida</taxon>
        <taxon>eudicotyledons</taxon>
        <taxon>Gunneridae</taxon>
        <taxon>Pentapetalae</taxon>
        <taxon>asterids</taxon>
        <taxon>lamiids</taxon>
        <taxon>Solanales</taxon>
        <taxon>Solanaceae</taxon>
        <taxon>Nicotianoideae</taxon>
        <taxon>Nicotianeae</taxon>
        <taxon>Nicotiana</taxon>
    </lineage>
</organism>
<dbReference type="Gene3D" id="3.10.10.10">
    <property type="entry name" value="HIV Type 1 Reverse Transcriptase, subunit A, domain 1"/>
    <property type="match status" value="1"/>
</dbReference>
<dbReference type="InterPro" id="IPR043128">
    <property type="entry name" value="Rev_trsase/Diguanyl_cyclase"/>
</dbReference>
<dbReference type="SUPFAM" id="SSF54160">
    <property type="entry name" value="Chromo domain-like"/>
    <property type="match status" value="1"/>
</dbReference>
<evidence type="ECO:0000256" key="1">
    <source>
        <dbReference type="ARBA" id="ARBA00023268"/>
    </source>
</evidence>
<evidence type="ECO:0000259" key="3">
    <source>
        <dbReference type="PROSITE" id="PS50878"/>
    </source>
</evidence>
<dbReference type="GO" id="GO:0015074">
    <property type="term" value="P:DNA integration"/>
    <property type="evidence" value="ECO:0007669"/>
    <property type="project" value="InterPro"/>
</dbReference>
<accession>A0A1S4CXY8</accession>
<dbReference type="AlphaFoldDB" id="A0A1S4CXY8"/>
<dbReference type="PANTHER" id="PTHR37984:SF5">
    <property type="entry name" value="PROTEIN NYNRIN-LIKE"/>
    <property type="match status" value="1"/>
</dbReference>
<feature type="domain" description="Chromo" evidence="2">
    <location>
        <begin position="596"/>
        <end position="637"/>
    </location>
</feature>
<dbReference type="Pfam" id="PF00078">
    <property type="entry name" value="RVT_1"/>
    <property type="match status" value="1"/>
</dbReference>
<dbReference type="PROSITE" id="PS50878">
    <property type="entry name" value="RT_POL"/>
    <property type="match status" value="1"/>
</dbReference>
<reference evidence="5" key="1">
    <citation type="submission" date="2025-08" db="UniProtKB">
        <authorList>
            <consortium name="RefSeq"/>
        </authorList>
    </citation>
    <scope>IDENTIFICATION</scope>
</reference>
<dbReference type="InterPro" id="IPR050951">
    <property type="entry name" value="Retrovirus_Pol_polyprotein"/>
</dbReference>
<dbReference type="InterPro" id="IPR043502">
    <property type="entry name" value="DNA/RNA_pol_sf"/>
</dbReference>
<dbReference type="CDD" id="cd01647">
    <property type="entry name" value="RT_LTR"/>
    <property type="match status" value="1"/>
</dbReference>
<dbReference type="Gene3D" id="3.30.70.270">
    <property type="match status" value="2"/>
</dbReference>
<dbReference type="FunFam" id="3.30.70.270:FF:000020">
    <property type="entry name" value="Transposon Tf2-6 polyprotein-like Protein"/>
    <property type="match status" value="1"/>
</dbReference>
<protein>
    <submittedName>
        <fullName evidence="5">Uncharacterized protein K02A2.6-like</fullName>
    </submittedName>
</protein>
<dbReference type="Pfam" id="PF17919">
    <property type="entry name" value="RT_RNaseH_2"/>
    <property type="match status" value="1"/>
</dbReference>
<dbReference type="InterPro" id="IPR000953">
    <property type="entry name" value="Chromo/chromo_shadow_dom"/>
</dbReference>
<dbReference type="PaxDb" id="4097-A0A1S4CXY8"/>
<dbReference type="RefSeq" id="XP_016505884.1">
    <property type="nucleotide sequence ID" value="XM_016650398.1"/>
</dbReference>
<keyword evidence="1" id="KW-0511">Multifunctional enzyme</keyword>
<name>A0A1S4CXY8_TOBAC</name>
<dbReference type="InterPro" id="IPR041588">
    <property type="entry name" value="Integrase_H2C2"/>
</dbReference>
<dbReference type="KEGG" id="nta:107823707"/>
<dbReference type="InterPro" id="IPR016197">
    <property type="entry name" value="Chromo-like_dom_sf"/>
</dbReference>
<feature type="domain" description="Reverse transcriptase" evidence="3">
    <location>
        <begin position="1"/>
        <end position="103"/>
    </location>
</feature>
<dbReference type="SUPFAM" id="SSF53098">
    <property type="entry name" value="Ribonuclease H-like"/>
    <property type="match status" value="1"/>
</dbReference>
<dbReference type="SMR" id="A0A1S4CXY8"/>
<dbReference type="SUPFAM" id="SSF56672">
    <property type="entry name" value="DNA/RNA polymerases"/>
    <property type="match status" value="1"/>
</dbReference>
<dbReference type="OMA" id="KYHTERE"/>
<feature type="domain" description="Integrase catalytic" evidence="4">
    <location>
        <begin position="317"/>
        <end position="481"/>
    </location>
</feature>
<dbReference type="OrthoDB" id="2013610at2759"/>
<dbReference type="InterPro" id="IPR041577">
    <property type="entry name" value="RT_RNaseH_2"/>
</dbReference>
<dbReference type="InterPro" id="IPR000477">
    <property type="entry name" value="RT_dom"/>
</dbReference>
<dbReference type="Gene3D" id="3.30.420.10">
    <property type="entry name" value="Ribonuclease H-like superfamily/Ribonuclease H"/>
    <property type="match status" value="1"/>
</dbReference>
<dbReference type="InterPro" id="IPR001584">
    <property type="entry name" value="Integrase_cat-core"/>
</dbReference>
<evidence type="ECO:0000259" key="2">
    <source>
        <dbReference type="PROSITE" id="PS50013"/>
    </source>
</evidence>
<dbReference type="InterPro" id="IPR036397">
    <property type="entry name" value="RNaseH_sf"/>
</dbReference>
<dbReference type="STRING" id="4097.A0A1S4CXY8"/>
<sequence>MEPDIPKTSFRTHHGHFEFLVMPFGLTNTSSTFQSLMNQIYLPYLRKIILVFFEDILVYSSSWGDHLIHLEKTFEVLRTNTLFVKQSKCTFGETQVDYLGHIISEHGVAMDGQKITALPSWPQPFSIKSLRGFLGLTGYYRRFIKEYGAISRPLTNLLKKGNFAWNEAATQAFEELKKLMILAPVLALPDFSKEFIVETDASEDSIGAVLTQEIRPIAFYSKGLSEKNKALSVYEKELLALKGKDNIAADALSRKEEPAQLCSISGVQVDLLEEVKQSWLKQDFYWKKMKQTVYTFVRECDTCQRCKNENVAYPGLLQPLPIPDKVWQDLSMDFIEGLPKAKGKEVIFVVVDRLSKVAHFMALKHPYTALEMAQVFIDNVFKLHGMPKSVVSDRDVIFTSKFWKELFKLQKVSLLTSTTYHPQTDGQTEVVNRCLECYLRCMISDRPQEWPQWLPLAEWWYNTAYHSTIKMTPYEVVYGQKPPPLLPYMPLDSQLEVVDRSLQVREATLRTVKFHLLRAQNRMKSQADKGRTDRNYEVGDWIYVKLVGPVVYTLALLAHSKIHPTFHISQLKKKLGSHPVSPVLPIVHAEHGHVLLELEAILDKRLAPKNGKATAQILVKWLNATPKDSTWEDWQDF</sequence>
<dbReference type="GO" id="GO:0003824">
    <property type="term" value="F:catalytic activity"/>
    <property type="evidence" value="ECO:0007669"/>
    <property type="project" value="UniProtKB-KW"/>
</dbReference>
<evidence type="ECO:0000313" key="5">
    <source>
        <dbReference type="RefSeq" id="XP_016505884.1"/>
    </source>
</evidence>
<dbReference type="InterPro" id="IPR012337">
    <property type="entry name" value="RNaseH-like_sf"/>
</dbReference>
<proteinExistence type="predicted"/>
<dbReference type="PANTHER" id="PTHR37984">
    <property type="entry name" value="PROTEIN CBG26694"/>
    <property type="match status" value="1"/>
</dbReference>
<evidence type="ECO:0000259" key="4">
    <source>
        <dbReference type="PROSITE" id="PS50994"/>
    </source>
</evidence>
<dbReference type="GO" id="GO:0003676">
    <property type="term" value="F:nucleic acid binding"/>
    <property type="evidence" value="ECO:0007669"/>
    <property type="project" value="InterPro"/>
</dbReference>
<dbReference type="Pfam" id="PF17921">
    <property type="entry name" value="Integrase_H2C2"/>
    <property type="match status" value="1"/>
</dbReference>